<reference evidence="1" key="1">
    <citation type="submission" date="2022-04" db="EMBL/GenBank/DDBJ databases">
        <title>Roseibium sp. CAU 1639 isolated from mud.</title>
        <authorList>
            <person name="Kim W."/>
        </authorList>
    </citation>
    <scope>NUCLEOTIDE SEQUENCE</scope>
    <source>
        <strain evidence="1">CAU 1639</strain>
    </source>
</reference>
<keyword evidence="1" id="KW-0489">Methyltransferase</keyword>
<dbReference type="EMBL" id="JALNMJ010000009">
    <property type="protein sequence ID" value="MCK7613374.1"/>
    <property type="molecule type" value="Genomic_DNA"/>
</dbReference>
<dbReference type="Proteomes" id="UP001431221">
    <property type="component" value="Unassembled WGS sequence"/>
</dbReference>
<evidence type="ECO:0000313" key="2">
    <source>
        <dbReference type="Proteomes" id="UP001431221"/>
    </source>
</evidence>
<comment type="caution">
    <text evidence="1">The sequence shown here is derived from an EMBL/GenBank/DDBJ whole genome shotgun (WGS) entry which is preliminary data.</text>
</comment>
<protein>
    <submittedName>
        <fullName evidence="1">Class I SAM-dependent methyltransferase</fullName>
    </submittedName>
</protein>
<name>A0ABT0GVA5_9HYPH</name>
<sequence length="261" mass="29681">MTDAPAEVTVHSEYLVRKLAQAERNLYGTVKFDVVARQIRERAPDLGRPPRILDIGCSTSISRTYLRETGLEFDYCGADYEASFEPDIVLDATRLSEHRADLPWRPDVITLLDVLEHLPGQGPAIESVMRQCGQVVAHGGLILAVVPQLYRLDRLKLPHLHYPEHHVRMTLKEWSEIVGRAVTIEAVHGIGYLSCLPYLPMLSPWYEERNRHGKLFHHLRGKTFEWGPLKPMEKRLTRALGQLSGFRGWCNSSLLVCRAKG</sequence>
<dbReference type="InterPro" id="IPR029063">
    <property type="entry name" value="SAM-dependent_MTases_sf"/>
</dbReference>
<dbReference type="Gene3D" id="3.40.50.150">
    <property type="entry name" value="Vaccinia Virus protein VP39"/>
    <property type="match status" value="1"/>
</dbReference>
<evidence type="ECO:0000313" key="1">
    <source>
        <dbReference type="EMBL" id="MCK7613374.1"/>
    </source>
</evidence>
<accession>A0ABT0GVA5</accession>
<dbReference type="GO" id="GO:0032259">
    <property type="term" value="P:methylation"/>
    <property type="evidence" value="ECO:0007669"/>
    <property type="project" value="UniProtKB-KW"/>
</dbReference>
<organism evidence="1 2">
    <name type="scientific">Roseibium sediminicola</name>
    <dbReference type="NCBI Taxonomy" id="2933272"/>
    <lineage>
        <taxon>Bacteria</taxon>
        <taxon>Pseudomonadati</taxon>
        <taxon>Pseudomonadota</taxon>
        <taxon>Alphaproteobacteria</taxon>
        <taxon>Hyphomicrobiales</taxon>
        <taxon>Stappiaceae</taxon>
        <taxon>Roseibium</taxon>
    </lineage>
</organism>
<dbReference type="Pfam" id="PF13489">
    <property type="entry name" value="Methyltransf_23"/>
    <property type="match status" value="1"/>
</dbReference>
<dbReference type="GO" id="GO:0008168">
    <property type="term" value="F:methyltransferase activity"/>
    <property type="evidence" value="ECO:0007669"/>
    <property type="project" value="UniProtKB-KW"/>
</dbReference>
<dbReference type="SUPFAM" id="SSF53335">
    <property type="entry name" value="S-adenosyl-L-methionine-dependent methyltransferases"/>
    <property type="match status" value="1"/>
</dbReference>
<keyword evidence="2" id="KW-1185">Reference proteome</keyword>
<dbReference type="RefSeq" id="WP_248155170.1">
    <property type="nucleotide sequence ID" value="NZ_JALNMJ010000009.1"/>
</dbReference>
<proteinExistence type="predicted"/>
<gene>
    <name evidence="1" type="ORF">M0H32_14460</name>
</gene>
<keyword evidence="1" id="KW-0808">Transferase</keyword>